<evidence type="ECO:0000313" key="5">
    <source>
        <dbReference type="Proteomes" id="UP001283361"/>
    </source>
</evidence>
<protein>
    <recommendedName>
        <fullName evidence="2">Galectin</fullName>
    </recommendedName>
</protein>
<keyword evidence="1 2" id="KW-0430">Lectin</keyword>
<sequence length="309" mass="35158">MQNNNREKLLRFFTVMQPLKSGILRSLIHPAQLVSDSFCPARQTLAVTMWLLCVGEYIFVLNLSILHVLSNLATFSDAVMAKQFMILERRHFTCELTEQPPQFTTSKSLLECAAACNCQDIDDCMSFTFDPSASVKCSYCPAQNITGIIFGAPNTRAKTYYVPWTGHLQNPKPKKDISSPGMGKIGRLILIKGKTPVPVPYQMVIDFMDKVDKSVILRFGRYVNNTGHRYIRLSSRVTSQWPDENRRYAPQFPFAEGVDYQIDILTSRHGFAVYVDGVYILTYNVSISRAGLIDITRHRFQPEITDIFF</sequence>
<feature type="domain" description="Galectin" evidence="3">
    <location>
        <begin position="175"/>
        <end position="309"/>
    </location>
</feature>
<evidence type="ECO:0000259" key="3">
    <source>
        <dbReference type="PROSITE" id="PS51304"/>
    </source>
</evidence>
<dbReference type="PROSITE" id="PS51304">
    <property type="entry name" value="GALECTIN"/>
    <property type="match status" value="1"/>
</dbReference>
<dbReference type="AlphaFoldDB" id="A0AAE0YA30"/>
<dbReference type="GO" id="GO:0030246">
    <property type="term" value="F:carbohydrate binding"/>
    <property type="evidence" value="ECO:0007669"/>
    <property type="project" value="UniProtKB-UniRule"/>
</dbReference>
<dbReference type="InterPro" id="IPR001079">
    <property type="entry name" value="Galectin_CRD"/>
</dbReference>
<reference evidence="4" key="1">
    <citation type="journal article" date="2023" name="G3 (Bethesda)">
        <title>A reference genome for the long-term kleptoplast-retaining sea slug Elysia crispata morphotype clarki.</title>
        <authorList>
            <person name="Eastman K.E."/>
            <person name="Pendleton A.L."/>
            <person name="Shaikh M.A."/>
            <person name="Suttiyut T."/>
            <person name="Ogas R."/>
            <person name="Tomko P."/>
            <person name="Gavelis G."/>
            <person name="Widhalm J.R."/>
            <person name="Wisecaver J.H."/>
        </authorList>
    </citation>
    <scope>NUCLEOTIDE SEQUENCE</scope>
    <source>
        <strain evidence="4">ECLA1</strain>
    </source>
</reference>
<evidence type="ECO:0000256" key="2">
    <source>
        <dbReference type="RuleBase" id="RU102079"/>
    </source>
</evidence>
<evidence type="ECO:0000256" key="1">
    <source>
        <dbReference type="ARBA" id="ARBA00022734"/>
    </source>
</evidence>
<proteinExistence type="predicted"/>
<gene>
    <name evidence="4" type="ORF">RRG08_037043</name>
</gene>
<dbReference type="Proteomes" id="UP001283361">
    <property type="component" value="Unassembled WGS sequence"/>
</dbReference>
<organism evidence="4 5">
    <name type="scientific">Elysia crispata</name>
    <name type="common">lettuce slug</name>
    <dbReference type="NCBI Taxonomy" id="231223"/>
    <lineage>
        <taxon>Eukaryota</taxon>
        <taxon>Metazoa</taxon>
        <taxon>Spiralia</taxon>
        <taxon>Lophotrochozoa</taxon>
        <taxon>Mollusca</taxon>
        <taxon>Gastropoda</taxon>
        <taxon>Heterobranchia</taxon>
        <taxon>Euthyneura</taxon>
        <taxon>Panpulmonata</taxon>
        <taxon>Sacoglossa</taxon>
        <taxon>Placobranchoidea</taxon>
        <taxon>Plakobranchidae</taxon>
        <taxon>Elysia</taxon>
    </lineage>
</organism>
<comment type="caution">
    <text evidence="4">The sequence shown here is derived from an EMBL/GenBank/DDBJ whole genome shotgun (WGS) entry which is preliminary data.</text>
</comment>
<dbReference type="Pfam" id="PF00337">
    <property type="entry name" value="Gal-bind_lectin"/>
    <property type="match status" value="1"/>
</dbReference>
<dbReference type="EMBL" id="JAWDGP010006598">
    <property type="protein sequence ID" value="KAK3738406.1"/>
    <property type="molecule type" value="Genomic_DNA"/>
</dbReference>
<keyword evidence="5" id="KW-1185">Reference proteome</keyword>
<dbReference type="Gene3D" id="2.60.120.200">
    <property type="match status" value="1"/>
</dbReference>
<accession>A0AAE0YA30</accession>
<dbReference type="SUPFAM" id="SSF49899">
    <property type="entry name" value="Concanavalin A-like lectins/glucanases"/>
    <property type="match status" value="1"/>
</dbReference>
<evidence type="ECO:0000313" key="4">
    <source>
        <dbReference type="EMBL" id="KAK3738406.1"/>
    </source>
</evidence>
<name>A0AAE0YA30_9GAST</name>
<dbReference type="InterPro" id="IPR013320">
    <property type="entry name" value="ConA-like_dom_sf"/>
</dbReference>